<name>A0A0F4JZF9_9ACTN</name>
<feature type="chain" id="PRO_5038638875" evidence="1">
    <location>
        <begin position="29"/>
        <end position="70"/>
    </location>
</feature>
<evidence type="ECO:0000313" key="2">
    <source>
        <dbReference type="EMBL" id="KJY39098.1"/>
    </source>
</evidence>
<proteinExistence type="predicted"/>
<keyword evidence="1" id="KW-0732">Signal</keyword>
<dbReference type="RefSeq" id="WP_045945624.1">
    <property type="nucleotide sequence ID" value="NZ_JZWV01000033.1"/>
</dbReference>
<reference evidence="2 3" key="1">
    <citation type="submission" date="2015-02" db="EMBL/GenBank/DDBJ databases">
        <authorList>
            <person name="Ju K.-S."/>
            <person name="Doroghazi J.R."/>
            <person name="Metcalf W."/>
        </authorList>
    </citation>
    <scope>NUCLEOTIDE SEQUENCE [LARGE SCALE GENOMIC DNA]</scope>
    <source>
        <strain evidence="2 3">NRRL ISP-5550</strain>
    </source>
</reference>
<protein>
    <submittedName>
        <fullName evidence="2">Uncharacterized protein</fullName>
    </submittedName>
</protein>
<comment type="caution">
    <text evidence="2">The sequence shown here is derived from an EMBL/GenBank/DDBJ whole genome shotgun (WGS) entry which is preliminary data.</text>
</comment>
<keyword evidence="3" id="KW-1185">Reference proteome</keyword>
<dbReference type="EMBL" id="JZWV01000033">
    <property type="protein sequence ID" value="KJY39098.1"/>
    <property type="molecule type" value="Genomic_DNA"/>
</dbReference>
<dbReference type="Proteomes" id="UP000033551">
    <property type="component" value="Unassembled WGS sequence"/>
</dbReference>
<dbReference type="PATRIC" id="fig|68223.7.peg.5705"/>
<accession>A0A0F4JZF9</accession>
<dbReference type="AlphaFoldDB" id="A0A0F4JZF9"/>
<feature type="signal peptide" evidence="1">
    <location>
        <begin position="1"/>
        <end position="28"/>
    </location>
</feature>
<sequence>MLKFRRATGAASIAALAAGLFLFGAAHTTGQGAENRVTVEAGNQNWDIVSPDLDHWATASFTTSYDLKLG</sequence>
<evidence type="ECO:0000256" key="1">
    <source>
        <dbReference type="SAM" id="SignalP"/>
    </source>
</evidence>
<evidence type="ECO:0000313" key="3">
    <source>
        <dbReference type="Proteomes" id="UP000033551"/>
    </source>
</evidence>
<organism evidence="2 3">
    <name type="scientific">Streptomyces katrae</name>
    <dbReference type="NCBI Taxonomy" id="68223"/>
    <lineage>
        <taxon>Bacteria</taxon>
        <taxon>Bacillati</taxon>
        <taxon>Actinomycetota</taxon>
        <taxon>Actinomycetes</taxon>
        <taxon>Kitasatosporales</taxon>
        <taxon>Streptomycetaceae</taxon>
        <taxon>Streptomyces</taxon>
    </lineage>
</organism>
<gene>
    <name evidence="2" type="ORF">VR44_02200</name>
</gene>